<dbReference type="GO" id="GO:0046872">
    <property type="term" value="F:metal ion binding"/>
    <property type="evidence" value="ECO:0007669"/>
    <property type="project" value="InterPro"/>
</dbReference>
<dbReference type="InterPro" id="IPR039697">
    <property type="entry name" value="Alcohol_dehydrogenase_Fe"/>
</dbReference>
<keyword evidence="1" id="KW-0560">Oxidoreductase</keyword>
<evidence type="ECO:0000313" key="4">
    <source>
        <dbReference type="Proteomes" id="UP000266634"/>
    </source>
</evidence>
<dbReference type="PANTHER" id="PTHR11496">
    <property type="entry name" value="ALCOHOL DEHYDROGENASE"/>
    <property type="match status" value="1"/>
</dbReference>
<reference evidence="3 4" key="1">
    <citation type="submission" date="2018-08" db="EMBL/GenBank/DDBJ databases">
        <title>Genome Sequence of Clavibacter michiganensis Subspecies type strains, and the Atypical Peach-Colored Strains Isolated from Tomato.</title>
        <authorList>
            <person name="Osdaghi E."/>
            <person name="Portier P."/>
            <person name="Briand M."/>
            <person name="Jacques M.-A."/>
        </authorList>
    </citation>
    <scope>NUCLEOTIDE SEQUENCE [LARGE SCALE GENOMIC DNA]</scope>
    <source>
        <strain evidence="3 4">CFBP 6488</strain>
    </source>
</reference>
<dbReference type="GO" id="GO:0004022">
    <property type="term" value="F:alcohol dehydrogenase (NAD+) activity"/>
    <property type="evidence" value="ECO:0007669"/>
    <property type="project" value="TreeGrafter"/>
</dbReference>
<evidence type="ECO:0000256" key="1">
    <source>
        <dbReference type="ARBA" id="ARBA00023002"/>
    </source>
</evidence>
<dbReference type="Gene3D" id="3.40.50.1970">
    <property type="match status" value="1"/>
</dbReference>
<dbReference type="AlphaFoldDB" id="A0A399N3Z2"/>
<accession>A0A399N3Z2</accession>
<dbReference type="EMBL" id="QWEA01000025">
    <property type="protein sequence ID" value="RIJ44727.1"/>
    <property type="molecule type" value="Genomic_DNA"/>
</dbReference>
<gene>
    <name evidence="3" type="ORF">DZF93_01765</name>
</gene>
<feature type="domain" description="Alcohol dehydrogenase iron-type/glycerol dehydrogenase GldA" evidence="2">
    <location>
        <begin position="65"/>
        <end position="183"/>
    </location>
</feature>
<sequence>MTPEAARAQVTAHPGGVPTVIGAGMSYRPFPRLGATNDALLVIDAAVREKHPELGRRARWVLEIDATTSSQRELLDRIAADGLDDDVTSIVGIGGGSTMDTAKLIRLASTRGDHLRAARQHAETFGIHFVPEAPRLTRLPLVLVPTTLGTGSEASSVACLEGVGSRRLVAGSAMRADSIVIDPMLARSLPERDLREGAAEILLHVVGAYVGSAAADVQDGAAEELAGRVARFARTAVEHGSDERLRTLLAVASAETHTGWALAGRDPYAAKHWYLANEMSSAADTRKVPTTLRILPAIWRSVMSGERRLGDGERLERIWRIIALELSLPLDPVAGARAWNASWGIDRPVLSEAAVASAAKSCFRIWAGRRPALRGMTEDEIVAVYADRSASDGYRARGIPLFAEHREEVKGNGNGNA</sequence>
<dbReference type="Proteomes" id="UP000266634">
    <property type="component" value="Unassembled WGS sequence"/>
</dbReference>
<dbReference type="SUPFAM" id="SSF56796">
    <property type="entry name" value="Dehydroquinate synthase-like"/>
    <property type="match status" value="1"/>
</dbReference>
<evidence type="ECO:0000313" key="3">
    <source>
        <dbReference type="EMBL" id="RIJ44727.1"/>
    </source>
</evidence>
<comment type="caution">
    <text evidence="3">The sequence shown here is derived from an EMBL/GenBank/DDBJ whole genome shotgun (WGS) entry which is preliminary data.</text>
</comment>
<protein>
    <submittedName>
        <fullName evidence="3">Iron-containing alcohol dehydrogenase</fullName>
    </submittedName>
</protein>
<dbReference type="RefSeq" id="WP_052663136.1">
    <property type="nucleotide sequence ID" value="NZ_JBHRUE010000001.1"/>
</dbReference>
<dbReference type="InterPro" id="IPR001670">
    <property type="entry name" value="ADH_Fe/GldA"/>
</dbReference>
<dbReference type="Gene3D" id="1.20.1090.10">
    <property type="entry name" value="Dehydroquinate synthase-like - alpha domain"/>
    <property type="match status" value="1"/>
</dbReference>
<organism evidence="3 4">
    <name type="scientific">Clavibacter michiganensis subsp. insidiosus</name>
    <dbReference type="NCBI Taxonomy" id="33014"/>
    <lineage>
        <taxon>Bacteria</taxon>
        <taxon>Bacillati</taxon>
        <taxon>Actinomycetota</taxon>
        <taxon>Actinomycetes</taxon>
        <taxon>Micrococcales</taxon>
        <taxon>Microbacteriaceae</taxon>
        <taxon>Clavibacter</taxon>
    </lineage>
</organism>
<evidence type="ECO:0000259" key="2">
    <source>
        <dbReference type="Pfam" id="PF00465"/>
    </source>
</evidence>
<dbReference type="PANTHER" id="PTHR11496:SF83">
    <property type="entry name" value="HYDROXYACID-OXOACID TRANSHYDROGENASE, MITOCHONDRIAL"/>
    <property type="match status" value="1"/>
</dbReference>
<proteinExistence type="predicted"/>
<dbReference type="Pfam" id="PF00465">
    <property type="entry name" value="Fe-ADH"/>
    <property type="match status" value="1"/>
</dbReference>
<name>A0A399N3Z2_9MICO</name>